<evidence type="ECO:0000256" key="11">
    <source>
        <dbReference type="ARBA" id="ARBA00023136"/>
    </source>
</evidence>
<comment type="subcellular location">
    <subcellularLocation>
        <location evidence="1">Cell membrane</location>
        <topology evidence="1">Multi-pass membrane protein</topology>
    </subcellularLocation>
</comment>
<keyword evidence="3" id="KW-0813">Transport</keyword>
<dbReference type="OrthoDB" id="9776710at2"/>
<evidence type="ECO:0000256" key="10">
    <source>
        <dbReference type="ARBA" id="ARBA00023004"/>
    </source>
</evidence>
<keyword evidence="7" id="KW-0479">Metal-binding</keyword>
<keyword evidence="10" id="KW-0408">Iron</keyword>
<evidence type="ECO:0000256" key="5">
    <source>
        <dbReference type="ARBA" id="ARBA00022617"/>
    </source>
</evidence>
<evidence type="ECO:0000256" key="4">
    <source>
        <dbReference type="ARBA" id="ARBA00022475"/>
    </source>
</evidence>
<keyword evidence="11 12" id="KW-0472">Membrane</keyword>
<feature type="transmembrane region" description="Helical" evidence="12">
    <location>
        <begin position="257"/>
        <end position="281"/>
    </location>
</feature>
<dbReference type="PANTHER" id="PTHR43141:SF5">
    <property type="entry name" value="CYTOCHROME BD-I UBIQUINOL OXIDASE SUBUNIT 2"/>
    <property type="match status" value="1"/>
</dbReference>
<dbReference type="Proteomes" id="UP000215896">
    <property type="component" value="Unassembled WGS sequence"/>
</dbReference>
<evidence type="ECO:0000256" key="6">
    <source>
        <dbReference type="ARBA" id="ARBA00022692"/>
    </source>
</evidence>
<proteinExistence type="inferred from homology"/>
<feature type="transmembrane region" description="Helical" evidence="12">
    <location>
        <begin position="230"/>
        <end position="250"/>
    </location>
</feature>
<keyword evidence="14" id="KW-1185">Reference proteome</keyword>
<evidence type="ECO:0000256" key="3">
    <source>
        <dbReference type="ARBA" id="ARBA00022448"/>
    </source>
</evidence>
<keyword evidence="5" id="KW-0349">Heme</keyword>
<name>A0A255GA68_9ACTN</name>
<dbReference type="AlphaFoldDB" id="A0A255GA68"/>
<dbReference type="GO" id="GO:0005886">
    <property type="term" value="C:plasma membrane"/>
    <property type="evidence" value="ECO:0007669"/>
    <property type="project" value="UniProtKB-SubCell"/>
</dbReference>
<reference evidence="13 14" key="1">
    <citation type="submission" date="2017-07" db="EMBL/GenBank/DDBJ databases">
        <title>Draft whole genome sequences of clinical Proprionibacteriaceae strains.</title>
        <authorList>
            <person name="Bernier A.-M."/>
            <person name="Bernard K."/>
            <person name="Domingo M.-C."/>
        </authorList>
    </citation>
    <scope>NUCLEOTIDE SEQUENCE [LARGE SCALE GENOMIC DNA]</scope>
    <source>
        <strain evidence="13 14">NML 030167</strain>
    </source>
</reference>
<organism evidence="13 14">
    <name type="scientific">Enemella evansiae</name>
    <dbReference type="NCBI Taxonomy" id="2016499"/>
    <lineage>
        <taxon>Bacteria</taxon>
        <taxon>Bacillati</taxon>
        <taxon>Actinomycetota</taxon>
        <taxon>Actinomycetes</taxon>
        <taxon>Propionibacteriales</taxon>
        <taxon>Propionibacteriaceae</taxon>
        <taxon>Enemella</taxon>
    </lineage>
</organism>
<accession>A0A255GA68</accession>
<evidence type="ECO:0000256" key="2">
    <source>
        <dbReference type="ARBA" id="ARBA00007543"/>
    </source>
</evidence>
<feature type="transmembrane region" description="Helical" evidence="12">
    <location>
        <begin position="158"/>
        <end position="182"/>
    </location>
</feature>
<dbReference type="EMBL" id="NMVO01000014">
    <property type="protein sequence ID" value="OYO12818.1"/>
    <property type="molecule type" value="Genomic_DNA"/>
</dbReference>
<keyword evidence="6 12" id="KW-0812">Transmembrane</keyword>
<dbReference type="PIRSF" id="PIRSF000267">
    <property type="entry name" value="Cyt_oxidse_sub2"/>
    <property type="match status" value="1"/>
</dbReference>
<evidence type="ECO:0000313" key="14">
    <source>
        <dbReference type="Proteomes" id="UP000215896"/>
    </source>
</evidence>
<evidence type="ECO:0000313" key="13">
    <source>
        <dbReference type="EMBL" id="OYO12818.1"/>
    </source>
</evidence>
<dbReference type="InterPro" id="IPR003317">
    <property type="entry name" value="Cyt-d_oxidase_su2"/>
</dbReference>
<dbReference type="Pfam" id="PF02322">
    <property type="entry name" value="Cyt_bd_oxida_II"/>
    <property type="match status" value="1"/>
</dbReference>
<keyword evidence="9 12" id="KW-1133">Transmembrane helix</keyword>
<feature type="transmembrane region" description="Helical" evidence="12">
    <location>
        <begin position="203"/>
        <end position="224"/>
    </location>
</feature>
<feature type="transmembrane region" description="Helical" evidence="12">
    <location>
        <begin position="301"/>
        <end position="323"/>
    </location>
</feature>
<dbReference type="NCBIfam" id="TIGR00203">
    <property type="entry name" value="cydB"/>
    <property type="match status" value="1"/>
</dbReference>
<sequence length="349" mass="38551">MTLALLWFILIAILWIGFFVLEGFDFGVGMLVGILGKKDKDRRVMINTIGPLWDGNEVWLITAGGAMFAAFPEWYATLFSGLYLPLFLILIALIFRGVAFEYRHKRESAAWQRGWDRCIIFGSFVPALVFGIGFANFVRGLPIVHDVAGRRWVMEGTVGNFFGLFMPYALLGGVLFVTLFLFHGAIFISLKTKGEIRFAARKFADRIGLVAIALLAIFSVWTAAAYGNGVVSWIAAVVAILAATAGYLLIKRGREGWAFTGTVLAIIAMMVLIFSCMFPNVVPALDPVNDMSIQDAASTGYTLRIMTIASAVFLPIVLGYQAWTFWVFRKRISTQNLPVVESAEQQPTG</sequence>
<comment type="caution">
    <text evidence="13">The sequence shown here is derived from an EMBL/GenBank/DDBJ whole genome shotgun (WGS) entry which is preliminary data.</text>
</comment>
<evidence type="ECO:0000256" key="7">
    <source>
        <dbReference type="ARBA" id="ARBA00022723"/>
    </source>
</evidence>
<dbReference type="PANTHER" id="PTHR43141">
    <property type="entry name" value="CYTOCHROME BD2 SUBUNIT II"/>
    <property type="match status" value="1"/>
</dbReference>
<gene>
    <name evidence="13" type="primary">cydB</name>
    <name evidence="13" type="ORF">CGZ94_13035</name>
</gene>
<evidence type="ECO:0000256" key="12">
    <source>
        <dbReference type="SAM" id="Phobius"/>
    </source>
</evidence>
<protein>
    <submittedName>
        <fullName evidence="13">Cytochrome d ubiquinol oxidase subunit II</fullName>
    </submittedName>
</protein>
<feature type="transmembrane region" description="Helical" evidence="12">
    <location>
        <begin position="57"/>
        <end position="76"/>
    </location>
</feature>
<dbReference type="GO" id="GO:0070069">
    <property type="term" value="C:cytochrome complex"/>
    <property type="evidence" value="ECO:0007669"/>
    <property type="project" value="TreeGrafter"/>
</dbReference>
<evidence type="ECO:0000256" key="1">
    <source>
        <dbReference type="ARBA" id="ARBA00004651"/>
    </source>
</evidence>
<feature type="transmembrane region" description="Helical" evidence="12">
    <location>
        <begin position="119"/>
        <end position="138"/>
    </location>
</feature>
<comment type="similarity">
    <text evidence="2">Belongs to the cytochrome ubiquinol oxidase subunit 2 family.</text>
</comment>
<dbReference type="GO" id="GO:0009055">
    <property type="term" value="F:electron transfer activity"/>
    <property type="evidence" value="ECO:0007669"/>
    <property type="project" value="TreeGrafter"/>
</dbReference>
<dbReference type="GO" id="GO:0046872">
    <property type="term" value="F:metal ion binding"/>
    <property type="evidence" value="ECO:0007669"/>
    <property type="project" value="UniProtKB-KW"/>
</dbReference>
<dbReference type="GO" id="GO:0016682">
    <property type="term" value="F:oxidoreductase activity, acting on diphenols and related substances as donors, oxygen as acceptor"/>
    <property type="evidence" value="ECO:0007669"/>
    <property type="project" value="TreeGrafter"/>
</dbReference>
<keyword evidence="8" id="KW-0249">Electron transport</keyword>
<accession>A0A4R6LSU6</accession>
<evidence type="ECO:0000256" key="9">
    <source>
        <dbReference type="ARBA" id="ARBA00022989"/>
    </source>
</evidence>
<feature type="transmembrane region" description="Helical" evidence="12">
    <location>
        <begin position="82"/>
        <end position="99"/>
    </location>
</feature>
<keyword evidence="4" id="KW-1003">Cell membrane</keyword>
<dbReference type="RefSeq" id="WP_094355244.1">
    <property type="nucleotide sequence ID" value="NZ_NMVK01000001.1"/>
</dbReference>
<dbReference type="GO" id="GO:0019646">
    <property type="term" value="P:aerobic electron transport chain"/>
    <property type="evidence" value="ECO:0007669"/>
    <property type="project" value="TreeGrafter"/>
</dbReference>
<feature type="transmembrane region" description="Helical" evidence="12">
    <location>
        <begin position="6"/>
        <end position="36"/>
    </location>
</feature>
<evidence type="ECO:0000256" key="8">
    <source>
        <dbReference type="ARBA" id="ARBA00022982"/>
    </source>
</evidence>